<dbReference type="OrthoDB" id="143770at2"/>
<keyword evidence="1" id="KW-0274">FAD</keyword>
<dbReference type="PROSITE" id="PS51387">
    <property type="entry name" value="FAD_PCMH"/>
    <property type="match status" value="1"/>
</dbReference>
<dbReference type="GO" id="GO:0016899">
    <property type="term" value="F:oxidoreductase activity, acting on the CH-OH group of donors, oxygen as acceptor"/>
    <property type="evidence" value="ECO:0007669"/>
    <property type="project" value="InterPro"/>
</dbReference>
<dbReference type="Gene3D" id="1.10.45.10">
    <property type="entry name" value="Vanillyl-alcohol Oxidase, Chain A, domain 4"/>
    <property type="match status" value="1"/>
</dbReference>
<dbReference type="GO" id="GO:0071949">
    <property type="term" value="F:FAD binding"/>
    <property type="evidence" value="ECO:0007669"/>
    <property type="project" value="InterPro"/>
</dbReference>
<dbReference type="InterPro" id="IPR006094">
    <property type="entry name" value="Oxid_FAD_bind_N"/>
</dbReference>
<organism evidence="3 4">
    <name type="scientific">Mesobaculum littorinae</name>
    <dbReference type="NCBI Taxonomy" id="2486419"/>
    <lineage>
        <taxon>Bacteria</taxon>
        <taxon>Pseudomonadati</taxon>
        <taxon>Pseudomonadota</taxon>
        <taxon>Alphaproteobacteria</taxon>
        <taxon>Rhodobacterales</taxon>
        <taxon>Roseobacteraceae</taxon>
        <taxon>Mesobaculum</taxon>
    </lineage>
</organism>
<dbReference type="InterPro" id="IPR016171">
    <property type="entry name" value="Vanillyl_alc_oxidase_C-sub2"/>
</dbReference>
<dbReference type="PANTHER" id="PTHR43762:SF1">
    <property type="entry name" value="D-ARABINONO-1,4-LACTONE OXIDASE"/>
    <property type="match status" value="1"/>
</dbReference>
<dbReference type="InterPro" id="IPR010031">
    <property type="entry name" value="FAD_lactone_oxidase-like"/>
</dbReference>
<evidence type="ECO:0000259" key="2">
    <source>
        <dbReference type="PROSITE" id="PS51387"/>
    </source>
</evidence>
<dbReference type="SUPFAM" id="SSF56176">
    <property type="entry name" value="FAD-binding/transporter-associated domain-like"/>
    <property type="match status" value="1"/>
</dbReference>
<dbReference type="RefSeq" id="WP_127905756.1">
    <property type="nucleotide sequence ID" value="NZ_RQXX01000002.1"/>
</dbReference>
<proteinExistence type="predicted"/>
<sequence length="439" mass="47028">MRWSEGEWHGWGRALRAHGRLARPEKRADLAAILHDMPCPAIGNARSYGDACLNGDGAAIRMTRLDRVSDFDPETGELTAEAGVTLGALLRLFAPRGWMPPVLPGTGAVTLGGAIANDVHGKNHHGAGSFGQHVTWLRLLGADGVAREVRPGSDLFRATVGGLGQTGVILDVGLRLAPCPGQAVQVRESRIAGLDTFLDRLGESRATYCVGWIDATARGAGLGRGILEEAEIAAGAPPPVSPRAPATVPFDAPGALLSAPVVRAFNAAYLSRVPADGRDRQRALPEFFFPLDRISAWNRLYGRRGFHQFQCVLPHGSDARLRELLEDVAASKLASPLAVLKRLGDGRAGDLSFPMAGWTLALDLRNRPEAAELIDRLEARVVASGGRVYLAKDALAAPERVARMYPALSQWADAVRQADPDGVFATDLVRRLRLREASE</sequence>
<reference evidence="3 4" key="1">
    <citation type="submission" date="2018-11" db="EMBL/GenBank/DDBJ databases">
        <title>Mesobaculum littorinae gen. nov., sp. nov., isolated from Littorina scabra that represents a novel genus of the order Rhodobacteraceae.</title>
        <authorList>
            <person name="Li F."/>
        </authorList>
    </citation>
    <scope>NUCLEOTIDE SEQUENCE [LARGE SCALE GENOMIC DNA]</scope>
    <source>
        <strain evidence="3 4">M0103</strain>
    </source>
</reference>
<dbReference type="InterPro" id="IPR016169">
    <property type="entry name" value="FAD-bd_PCMH_sub2"/>
</dbReference>
<dbReference type="AlphaFoldDB" id="A0A438AIN3"/>
<dbReference type="Proteomes" id="UP000285908">
    <property type="component" value="Unassembled WGS sequence"/>
</dbReference>
<evidence type="ECO:0000313" key="3">
    <source>
        <dbReference type="EMBL" id="RVV98524.1"/>
    </source>
</evidence>
<evidence type="ECO:0000256" key="1">
    <source>
        <dbReference type="ARBA" id="ARBA00022827"/>
    </source>
</evidence>
<dbReference type="EMBL" id="RQXX01000002">
    <property type="protein sequence ID" value="RVV98524.1"/>
    <property type="molecule type" value="Genomic_DNA"/>
</dbReference>
<accession>A0A438AIN3</accession>
<keyword evidence="1" id="KW-0285">Flavoprotein</keyword>
<feature type="domain" description="FAD-binding PCMH-type" evidence="2">
    <location>
        <begin position="10"/>
        <end position="179"/>
    </location>
</feature>
<name>A0A438AIN3_9RHOB</name>
<dbReference type="PANTHER" id="PTHR43762">
    <property type="entry name" value="L-GULONOLACTONE OXIDASE"/>
    <property type="match status" value="1"/>
</dbReference>
<gene>
    <name evidence="3" type="ORF">EKE94_06300</name>
</gene>
<dbReference type="Gene3D" id="3.30.465.10">
    <property type="match status" value="1"/>
</dbReference>
<comment type="caution">
    <text evidence="3">The sequence shown here is derived from an EMBL/GenBank/DDBJ whole genome shotgun (WGS) entry which is preliminary data.</text>
</comment>
<dbReference type="Pfam" id="PF01565">
    <property type="entry name" value="FAD_binding_4"/>
    <property type="match status" value="1"/>
</dbReference>
<dbReference type="InterPro" id="IPR036318">
    <property type="entry name" value="FAD-bd_PCMH-like_sf"/>
</dbReference>
<protein>
    <submittedName>
        <fullName evidence="3">FAD-binding oxidoreductase</fullName>
    </submittedName>
</protein>
<evidence type="ECO:0000313" key="4">
    <source>
        <dbReference type="Proteomes" id="UP000285908"/>
    </source>
</evidence>
<keyword evidence="4" id="KW-1185">Reference proteome</keyword>
<dbReference type="InterPro" id="IPR016166">
    <property type="entry name" value="FAD-bd_PCMH"/>
</dbReference>